<dbReference type="Proteomes" id="UP000011713">
    <property type="component" value="Unassembled WGS sequence"/>
</dbReference>
<feature type="compositionally biased region" description="Acidic residues" evidence="1">
    <location>
        <begin position="699"/>
        <end position="708"/>
    </location>
</feature>
<proteinExistence type="predicted"/>
<dbReference type="eggNOG" id="ENOG502RSPQ">
    <property type="taxonomic scope" value="Eukaryota"/>
</dbReference>
<reference evidence="4" key="1">
    <citation type="journal article" date="2010" name="Science">
        <title>Signatures of adaptation to obligate biotrophy in the Hyaloperonospora arabidopsidis genome.</title>
        <authorList>
            <person name="Baxter L."/>
            <person name="Tripathy S."/>
            <person name="Ishaque N."/>
            <person name="Boot N."/>
            <person name="Cabral A."/>
            <person name="Kemen E."/>
            <person name="Thines M."/>
            <person name="Ah-Fong A."/>
            <person name="Anderson R."/>
            <person name="Badejoko W."/>
            <person name="Bittner-Eddy P."/>
            <person name="Boore J.L."/>
            <person name="Chibucos M.C."/>
            <person name="Coates M."/>
            <person name="Dehal P."/>
            <person name="Delehaunty K."/>
            <person name="Dong S."/>
            <person name="Downton P."/>
            <person name="Dumas B."/>
            <person name="Fabro G."/>
            <person name="Fronick C."/>
            <person name="Fuerstenberg S.I."/>
            <person name="Fulton L."/>
            <person name="Gaulin E."/>
            <person name="Govers F."/>
            <person name="Hughes L."/>
            <person name="Humphray S."/>
            <person name="Jiang R.H."/>
            <person name="Judelson H."/>
            <person name="Kamoun S."/>
            <person name="Kyung K."/>
            <person name="Meijer H."/>
            <person name="Minx P."/>
            <person name="Morris P."/>
            <person name="Nelson J."/>
            <person name="Phuntumart V."/>
            <person name="Qutob D."/>
            <person name="Rehmany A."/>
            <person name="Rougon-Cardoso A."/>
            <person name="Ryden P."/>
            <person name="Torto-Alalibo T."/>
            <person name="Studholme D."/>
            <person name="Wang Y."/>
            <person name="Win J."/>
            <person name="Wood J."/>
            <person name="Clifton S.W."/>
            <person name="Rogers J."/>
            <person name="Van den Ackerveken G."/>
            <person name="Jones J.D."/>
            <person name="McDowell J.M."/>
            <person name="Beynon J."/>
            <person name="Tyler B.M."/>
        </authorList>
    </citation>
    <scope>NUCLEOTIDE SEQUENCE [LARGE SCALE GENOMIC DNA]</scope>
    <source>
        <strain evidence="4">Emoy2</strain>
    </source>
</reference>
<feature type="compositionally biased region" description="Basic and acidic residues" evidence="1">
    <location>
        <begin position="894"/>
        <end position="909"/>
    </location>
</feature>
<evidence type="ECO:0008006" key="5">
    <source>
        <dbReference type="Google" id="ProtNLM"/>
    </source>
</evidence>
<feature type="region of interest" description="Disordered" evidence="1">
    <location>
        <begin position="894"/>
        <end position="961"/>
    </location>
</feature>
<keyword evidence="2" id="KW-0732">Signal</keyword>
<feature type="compositionally biased region" description="Acidic residues" evidence="1">
    <location>
        <begin position="681"/>
        <end position="691"/>
    </location>
</feature>
<evidence type="ECO:0000313" key="4">
    <source>
        <dbReference type="Proteomes" id="UP000011713"/>
    </source>
</evidence>
<organism evidence="3 4">
    <name type="scientific">Hyaloperonospora arabidopsidis (strain Emoy2)</name>
    <name type="common">Downy mildew agent</name>
    <name type="synonym">Peronospora arabidopsidis</name>
    <dbReference type="NCBI Taxonomy" id="559515"/>
    <lineage>
        <taxon>Eukaryota</taxon>
        <taxon>Sar</taxon>
        <taxon>Stramenopiles</taxon>
        <taxon>Oomycota</taxon>
        <taxon>Peronosporomycetes</taxon>
        <taxon>Peronosporales</taxon>
        <taxon>Peronosporaceae</taxon>
        <taxon>Hyaloperonospora</taxon>
    </lineage>
</organism>
<dbReference type="HOGENOM" id="CLU_010959_0_0_1"/>
<keyword evidence="4" id="KW-1185">Reference proteome</keyword>
<accession>M4BAR1</accession>
<evidence type="ECO:0000256" key="1">
    <source>
        <dbReference type="SAM" id="MobiDB-lite"/>
    </source>
</evidence>
<feature type="chain" id="PRO_5012045350" description="RxLR effector candidate protein" evidence="2">
    <location>
        <begin position="16"/>
        <end position="1022"/>
    </location>
</feature>
<feature type="region of interest" description="Disordered" evidence="1">
    <location>
        <begin position="679"/>
        <end position="723"/>
    </location>
</feature>
<dbReference type="AlphaFoldDB" id="M4BAR1"/>
<evidence type="ECO:0000256" key="2">
    <source>
        <dbReference type="SAM" id="SignalP"/>
    </source>
</evidence>
<feature type="compositionally biased region" description="Acidic residues" evidence="1">
    <location>
        <begin position="910"/>
        <end position="959"/>
    </location>
</feature>
<name>M4BAR1_HYAAE</name>
<dbReference type="VEuPathDB" id="FungiDB:HpaG803371"/>
<feature type="region of interest" description="Disordered" evidence="1">
    <location>
        <begin position="150"/>
        <end position="169"/>
    </location>
</feature>
<evidence type="ECO:0000313" key="3">
    <source>
        <dbReference type="EnsemblProtists" id="HpaP803371"/>
    </source>
</evidence>
<sequence>MFVSLRLVILNVVNAIDTTSHCRHRWPTSLVNVMRLLQRLHTPRAQSRPRLQLLYLRTFSSDTLDPVKHPLLVSASTASAVTSDTSPSFAPSALNGSTNGYTLSKIPREAMQFLASYEEDDQMVHEQDIEFTAQRIGFPLSETELKERTEFQVQQQHDENDGIREESREEATAKAERIMAVLRHSMSELEIGKVIHRIAQYATLPRVTGLSRKQFLRSLETRFGTNHTKELGYMLAFLQGRDDVIDQLEIDSRMGDEYARGTDSGQEARAVAETTDDFVVPQIMGLHPDLVADPQFVSIVFCYCRLACLNSLKLMQRPAAGFSRGPKSSLWQVKADFRKVLDTEGFSHFADMLGLEKHTIKGEDENADALDAEWEEFNLENDRIDFRMLLSQTKGIVDFMKNELPSETISKMLVAMLASVKTSKLHRKIFQEMVCNVQTAFPETFHEQLLSELVPFLSGDNATYEDFDSKAATIALQHHQMRNEAIIRALLETRMRVGHILIHDIDDVEPTNSIPKKLTPEQHEKVITTAWNIVSVLDDRKYHMFFTRFLKYKLAWRPNRTTFGETFLSDVRKTLGPRDADAIMPMFEEVCQQLSVETLTICRVKLRHSGKRLRGRGVLEPLNEAGRELLETAWQPSHCAFYRNLPHGVTKKHLENALAHVGGVKRYFIFSDPINGPPESLFDDEDDDDVVGVEHESDSDPVDDEDESAQTKKKKKATKAELNDMKGLKMPKHKRKIVASDKKTPHQAVVEFESESACRMATMRALQIFGVMMSGWNEYRPVFSSPADGRSSIALINVPYGTKVGELVDEVNRILFKAGLNMKVSGLVPRGVMLTNGRLDLRFPSFVEAAQVVDLLNAHVSRMKQRRVLSKKDMYRFNEFVKLKKRMSVKEKIVEKERKKEEEEQLAREEDGDVQEDEDLLCLGVDEDDDDDDIELIDEGDGNSEDEVDEDENVDEDDERANAKSRKKYTLVVSETLEEYFAEWLEAEANMTDEDLALSKVLRPFDVTWTPIAKPKNKHLYL</sequence>
<dbReference type="OMA" id="QPSHCAF"/>
<reference evidence="3" key="2">
    <citation type="submission" date="2015-06" db="UniProtKB">
        <authorList>
            <consortium name="EnsemblProtists"/>
        </authorList>
    </citation>
    <scope>IDENTIFICATION</scope>
    <source>
        <strain evidence="3">Emoy2</strain>
    </source>
</reference>
<dbReference type="InParanoid" id="M4BAR1"/>
<dbReference type="EnsemblProtists" id="HpaT803371">
    <property type="protein sequence ID" value="HpaP803371"/>
    <property type="gene ID" value="HpaG803371"/>
</dbReference>
<protein>
    <recommendedName>
        <fullName evidence="5">RxLR effector candidate protein</fullName>
    </recommendedName>
</protein>
<feature type="signal peptide" evidence="2">
    <location>
        <begin position="1"/>
        <end position="15"/>
    </location>
</feature>
<dbReference type="EMBL" id="JH598070">
    <property type="status" value="NOT_ANNOTATED_CDS"/>
    <property type="molecule type" value="Genomic_DNA"/>
</dbReference>